<dbReference type="CDD" id="cd06225">
    <property type="entry name" value="HAMP"/>
    <property type="match status" value="1"/>
</dbReference>
<evidence type="ECO:0000313" key="4">
    <source>
        <dbReference type="EMBL" id="AFI85777.1"/>
    </source>
</evidence>
<reference evidence="4 5" key="1">
    <citation type="journal article" date="2012" name="J. Bacteriol.">
        <title>Complete genome sequences of Methylophaga sp. strain JAM1 and Methylophaga sp. strain JAM7.</title>
        <authorList>
            <person name="Villeneuve C."/>
            <person name="Martineau C."/>
            <person name="Mauffrey F."/>
            <person name="Villemur R."/>
        </authorList>
    </citation>
    <scope>NUCLEOTIDE SEQUENCE [LARGE SCALE GENOMIC DNA]</scope>
    <source>
        <strain evidence="4 5">JAM1</strain>
    </source>
</reference>
<dbReference type="GO" id="GO:0007165">
    <property type="term" value="P:signal transduction"/>
    <property type="evidence" value="ECO:0007669"/>
    <property type="project" value="UniProtKB-KW"/>
</dbReference>
<dbReference type="PANTHER" id="PTHR32089:SF120">
    <property type="entry name" value="METHYL-ACCEPTING CHEMOTAXIS PROTEIN TLPQ"/>
    <property type="match status" value="1"/>
</dbReference>
<accession>I1XN08</accession>
<dbReference type="PATRIC" id="fig|754476.3.peg.2948"/>
<dbReference type="PANTHER" id="PTHR32089">
    <property type="entry name" value="METHYL-ACCEPTING CHEMOTAXIS PROTEIN MCPB"/>
    <property type="match status" value="1"/>
</dbReference>
<dbReference type="InterPro" id="IPR003660">
    <property type="entry name" value="HAMP_dom"/>
</dbReference>
<dbReference type="SMART" id="SM00283">
    <property type="entry name" value="MA"/>
    <property type="match status" value="1"/>
</dbReference>
<dbReference type="Gene3D" id="1.10.287.950">
    <property type="entry name" value="Methyl-accepting chemotaxis protein"/>
    <property type="match status" value="1"/>
</dbReference>
<evidence type="ECO:0000256" key="2">
    <source>
        <dbReference type="ARBA" id="ARBA00023224"/>
    </source>
</evidence>
<reference evidence="4 5" key="2">
    <citation type="journal article" date="2013" name="Int. J. Syst. Evol. Microbiol.">
        <title>Methylophaga nitratireducenticrescens sp. nov. and Methylophaga frappieri sp. nov., isolated from the biofilm of the methanol-fed denitrification system treating the seawater at the Montreal Biodome.</title>
        <authorList>
            <person name="Villeneuve C."/>
            <person name="Martineau C."/>
            <person name="Mauffrey F."/>
            <person name="Villemur R."/>
        </authorList>
    </citation>
    <scope>NUCLEOTIDE SEQUENCE [LARGE SCALE GENOMIC DNA]</scope>
    <source>
        <strain evidence="4 5">JAM1</strain>
    </source>
</reference>
<dbReference type="SUPFAM" id="SSF58104">
    <property type="entry name" value="Methyl-accepting chemotaxis protein (MCP) signaling domain"/>
    <property type="match status" value="1"/>
</dbReference>
<dbReference type="FunFam" id="1.10.287.950:FF:000001">
    <property type="entry name" value="Methyl-accepting chemotaxis sensory transducer"/>
    <property type="match status" value="1"/>
</dbReference>
<dbReference type="KEGG" id="mej:Q7A_3002"/>
<comment type="subcellular location">
    <subcellularLocation>
        <location evidence="1">Membrane</location>
    </subcellularLocation>
</comment>
<dbReference type="SMART" id="SM00304">
    <property type="entry name" value="HAMP"/>
    <property type="match status" value="1"/>
</dbReference>
<keyword evidence="5" id="KW-1185">Reference proteome</keyword>
<dbReference type="STRING" id="754476.Q7A_3002"/>
<evidence type="ECO:0000256" key="3">
    <source>
        <dbReference type="ARBA" id="ARBA00029447"/>
    </source>
</evidence>
<dbReference type="OrthoDB" id="6433966at2"/>
<dbReference type="Pfam" id="PF00672">
    <property type="entry name" value="HAMP"/>
    <property type="match status" value="1"/>
</dbReference>
<dbReference type="CDD" id="cd11386">
    <property type="entry name" value="MCP_signal"/>
    <property type="match status" value="1"/>
</dbReference>
<dbReference type="Pfam" id="PF22673">
    <property type="entry name" value="MCP-like_PDC_1"/>
    <property type="match status" value="1"/>
</dbReference>
<dbReference type="AlphaFoldDB" id="I1XN08"/>
<evidence type="ECO:0000256" key="1">
    <source>
        <dbReference type="ARBA" id="ARBA00004370"/>
    </source>
</evidence>
<dbReference type="Pfam" id="PF00015">
    <property type="entry name" value="MCPsignal"/>
    <property type="match status" value="1"/>
</dbReference>
<dbReference type="CDD" id="cd12913">
    <property type="entry name" value="PDC1_MCP_like"/>
    <property type="match status" value="1"/>
</dbReference>
<dbReference type="PROSITE" id="PS50885">
    <property type="entry name" value="HAMP"/>
    <property type="match status" value="1"/>
</dbReference>
<keyword evidence="2" id="KW-0807">Transducer</keyword>
<dbReference type="RefSeq" id="WP_014708138.1">
    <property type="nucleotide sequence ID" value="NC_017857.3"/>
</dbReference>
<dbReference type="GO" id="GO:0006935">
    <property type="term" value="P:chemotaxis"/>
    <property type="evidence" value="ECO:0007669"/>
    <property type="project" value="UniProtKB-ARBA"/>
</dbReference>
<name>I1XN08_METNJ</name>
<proteinExistence type="inferred from homology"/>
<sequence>MHLSIQQRFSVWAGLSLLTVVLVTALIGVWQFSSIKQTLAEHSREVSQQQAQEYLQILARDTAAQLRIPLETALHTAQANAAVIQAVVADSTITDRRGLAIRMLEQTLTLNDDFLGAYVAFEPNAVDSSDYVHRDSLGSDSRGRFLPYVVRSSSDNFVVENLEGLEDATLDENGVRAGEYYLCSKDSLSSCVIDPYLYPIDGEQLLLTSLVAPVIENGRFIGISGIDISAAFLQSVITEVAAELYQGKGQTLLVSPRGVIVGHSQQPELIGQNLNALDNELREALIVVSEAGQSRILQQQEQFIVLSPFNMPGNEQSWVTYLAVPEADVLAAVAEQEQFLDRAQTTFISSTSLLGLLLALIGVGVVWLVARSSIQPLAEMTSLVASIAEGEGDLTQQLNIKRQDETGKLSGFLNIFIGKLRKLIQQLIPLGEDVSKLSVEGRQISEQTRSQMLQQQQLLEEMVSAVMEMAASAQQIAGNADRTSQFVSKANESSQSGAGLVQRTSESIHAVSNSVQESESAMLELEKNSEAIVSILSVIQGIAEQTNLLALNAAIEAARAGDKGRGFAVVADEVRALASRTQEATVDIHEKLSVLQQGSRQASAVMHQSGQQVTETVDLALAAESALLDIQQAIREVTEMTFQIASATEEQSAVCEDVSKNLSKISQLVDHTTEGAHQLSRVGNELDEAANSLKKQLASFHI</sequence>
<dbReference type="GO" id="GO:0016020">
    <property type="term" value="C:membrane"/>
    <property type="evidence" value="ECO:0007669"/>
    <property type="project" value="UniProtKB-SubCell"/>
</dbReference>
<organism evidence="4 5">
    <name type="scientific">Methylophaga nitratireducenticrescens</name>
    <dbReference type="NCBI Taxonomy" id="754476"/>
    <lineage>
        <taxon>Bacteria</taxon>
        <taxon>Pseudomonadati</taxon>
        <taxon>Pseudomonadota</taxon>
        <taxon>Gammaproteobacteria</taxon>
        <taxon>Thiotrichales</taxon>
        <taxon>Piscirickettsiaceae</taxon>
        <taxon>Methylophaga</taxon>
    </lineage>
</organism>
<comment type="similarity">
    <text evidence="3">Belongs to the methyl-accepting chemotaxis (MCP) protein family.</text>
</comment>
<dbReference type="HOGENOM" id="CLU_000445_107_19_6"/>
<dbReference type="Gene3D" id="3.30.450.20">
    <property type="entry name" value="PAS domain"/>
    <property type="match status" value="2"/>
</dbReference>
<protein>
    <submittedName>
        <fullName evidence="4">Methyl-accepting chemotaxis sensory transducer</fullName>
    </submittedName>
</protein>
<dbReference type="EMBL" id="CP003390">
    <property type="protein sequence ID" value="AFI85777.1"/>
    <property type="molecule type" value="Genomic_DNA"/>
</dbReference>
<dbReference type="InterPro" id="IPR004089">
    <property type="entry name" value="MCPsignal_dom"/>
</dbReference>
<dbReference type="eggNOG" id="COG0840">
    <property type="taxonomic scope" value="Bacteria"/>
</dbReference>
<dbReference type="PROSITE" id="PS50111">
    <property type="entry name" value="CHEMOTAXIS_TRANSDUC_2"/>
    <property type="match status" value="1"/>
</dbReference>
<evidence type="ECO:0000313" key="5">
    <source>
        <dbReference type="Proteomes" id="UP000009144"/>
    </source>
</evidence>
<gene>
    <name evidence="4" type="ordered locus">Q7A_3002</name>
</gene>
<dbReference type="Proteomes" id="UP000009144">
    <property type="component" value="Chromosome"/>
</dbReference>